<keyword evidence="1" id="KW-0732">Signal</keyword>
<feature type="signal peptide" evidence="1">
    <location>
        <begin position="1"/>
        <end position="25"/>
    </location>
</feature>
<evidence type="ECO:0000313" key="2">
    <source>
        <dbReference type="EMBL" id="KAL2041305.1"/>
    </source>
</evidence>
<feature type="chain" id="PRO_5047522859" evidence="1">
    <location>
        <begin position="26"/>
        <end position="168"/>
    </location>
</feature>
<gene>
    <name evidence="2" type="ORF">N7G274_005687</name>
</gene>
<protein>
    <submittedName>
        <fullName evidence="2">Uncharacterized protein</fullName>
    </submittedName>
</protein>
<keyword evidence="3" id="KW-1185">Reference proteome</keyword>
<comment type="caution">
    <text evidence="2">The sequence shown here is derived from an EMBL/GenBank/DDBJ whole genome shotgun (WGS) entry which is preliminary data.</text>
</comment>
<dbReference type="Proteomes" id="UP001590950">
    <property type="component" value="Unassembled WGS sequence"/>
</dbReference>
<evidence type="ECO:0000313" key="3">
    <source>
        <dbReference type="Proteomes" id="UP001590950"/>
    </source>
</evidence>
<organism evidence="2 3">
    <name type="scientific">Stereocaulon virgatum</name>
    <dbReference type="NCBI Taxonomy" id="373712"/>
    <lineage>
        <taxon>Eukaryota</taxon>
        <taxon>Fungi</taxon>
        <taxon>Dikarya</taxon>
        <taxon>Ascomycota</taxon>
        <taxon>Pezizomycotina</taxon>
        <taxon>Lecanoromycetes</taxon>
        <taxon>OSLEUM clade</taxon>
        <taxon>Lecanoromycetidae</taxon>
        <taxon>Lecanorales</taxon>
        <taxon>Lecanorineae</taxon>
        <taxon>Stereocaulaceae</taxon>
        <taxon>Stereocaulon</taxon>
    </lineage>
</organism>
<evidence type="ECO:0000256" key="1">
    <source>
        <dbReference type="SAM" id="SignalP"/>
    </source>
</evidence>
<reference evidence="2 3" key="1">
    <citation type="submission" date="2024-09" db="EMBL/GenBank/DDBJ databases">
        <title>Rethinking Asexuality: The Enigmatic Case of Functional Sexual Genes in Lepraria (Stereocaulaceae).</title>
        <authorList>
            <person name="Doellman M."/>
            <person name="Sun Y."/>
            <person name="Barcenas-Pena A."/>
            <person name="Lumbsch H.T."/>
            <person name="Grewe F."/>
        </authorList>
    </citation>
    <scope>NUCLEOTIDE SEQUENCE [LARGE SCALE GENOMIC DNA]</scope>
    <source>
        <strain evidence="2 3">Mercado 3170</strain>
    </source>
</reference>
<dbReference type="EMBL" id="JBEFKJ010000017">
    <property type="protein sequence ID" value="KAL2041305.1"/>
    <property type="molecule type" value="Genomic_DNA"/>
</dbReference>
<proteinExistence type="predicted"/>
<name>A0ABR4A743_9LECA</name>
<sequence length="168" mass="18593">MLQRLINKIFLILSSLASLPALSFATPLWTFSSQWLFNASLIDALTGPLIASKNTNDLSTCTGCVAQSSPPSIWPTTKADCETNRDTWVRGHDLTDPRTFSQNPPFHLRDIRLPVTKEFGTCSFYTDTVSPGDEDILTLAEMHAGILGPDRAAKQWFAPRRQPSLEGQ</sequence>
<accession>A0ABR4A743</accession>